<keyword evidence="3" id="KW-0479">Metal-binding</keyword>
<reference evidence="7" key="1">
    <citation type="submission" date="2018-06" db="EMBL/GenBank/DDBJ databases">
        <authorList>
            <person name="Zhirakovskaya E."/>
        </authorList>
    </citation>
    <scope>NUCLEOTIDE SEQUENCE</scope>
</reference>
<proteinExistence type="predicted"/>
<dbReference type="InterPro" id="IPR036909">
    <property type="entry name" value="Cyt_c-like_dom_sf"/>
</dbReference>
<dbReference type="GO" id="GO:0005506">
    <property type="term" value="F:iron ion binding"/>
    <property type="evidence" value="ECO:0007669"/>
    <property type="project" value="InterPro"/>
</dbReference>
<dbReference type="SUPFAM" id="SSF46626">
    <property type="entry name" value="Cytochrome c"/>
    <property type="match status" value="1"/>
</dbReference>
<protein>
    <recommendedName>
        <fullName evidence="6">Cytochrome c domain-containing protein</fullName>
    </recommendedName>
</protein>
<accession>A0A3B0ZLS5</accession>
<dbReference type="PROSITE" id="PS51257">
    <property type="entry name" value="PROKAR_LIPOPROTEIN"/>
    <property type="match status" value="1"/>
</dbReference>
<evidence type="ECO:0000313" key="7">
    <source>
        <dbReference type="EMBL" id="VAW88342.1"/>
    </source>
</evidence>
<dbReference type="Gene3D" id="1.10.760.10">
    <property type="entry name" value="Cytochrome c-like domain"/>
    <property type="match status" value="1"/>
</dbReference>
<evidence type="ECO:0000256" key="4">
    <source>
        <dbReference type="ARBA" id="ARBA00022982"/>
    </source>
</evidence>
<evidence type="ECO:0000256" key="1">
    <source>
        <dbReference type="ARBA" id="ARBA00022448"/>
    </source>
</evidence>
<sequence>MIRIFLFLVLCSCVLTACDIDESMRAKSQNQAAANIMAIASSNGCMGCHAVNITVVGPAWTLVAKHYEGKTEARAFLIEKIKKGGDGNWNRLTGGVKMPSHEGMPEDDIAQIVDYILTLN</sequence>
<dbReference type="InterPro" id="IPR002324">
    <property type="entry name" value="Cyt_c_ID"/>
</dbReference>
<dbReference type="Pfam" id="PF00034">
    <property type="entry name" value="Cytochrom_C"/>
    <property type="match status" value="1"/>
</dbReference>
<evidence type="ECO:0000256" key="2">
    <source>
        <dbReference type="ARBA" id="ARBA00022617"/>
    </source>
</evidence>
<feature type="domain" description="Cytochrome c" evidence="6">
    <location>
        <begin position="31"/>
        <end position="120"/>
    </location>
</feature>
<dbReference type="GO" id="GO:0009055">
    <property type="term" value="F:electron transfer activity"/>
    <property type="evidence" value="ECO:0007669"/>
    <property type="project" value="InterPro"/>
</dbReference>
<keyword evidence="2" id="KW-0349">Heme</keyword>
<dbReference type="PRINTS" id="PR00606">
    <property type="entry name" value="CYTCHROMECID"/>
</dbReference>
<gene>
    <name evidence="7" type="ORF">MNBD_GAMMA16-684</name>
</gene>
<evidence type="ECO:0000259" key="6">
    <source>
        <dbReference type="PROSITE" id="PS51007"/>
    </source>
</evidence>
<keyword evidence="5" id="KW-0408">Iron</keyword>
<keyword evidence="1" id="KW-0813">Transport</keyword>
<organism evidence="7">
    <name type="scientific">hydrothermal vent metagenome</name>
    <dbReference type="NCBI Taxonomy" id="652676"/>
    <lineage>
        <taxon>unclassified sequences</taxon>
        <taxon>metagenomes</taxon>
        <taxon>ecological metagenomes</taxon>
    </lineage>
</organism>
<name>A0A3B0ZLS5_9ZZZZ</name>
<dbReference type="InterPro" id="IPR009056">
    <property type="entry name" value="Cyt_c-like_dom"/>
</dbReference>
<dbReference type="PROSITE" id="PS51007">
    <property type="entry name" value="CYTC"/>
    <property type="match status" value="1"/>
</dbReference>
<dbReference type="GO" id="GO:0020037">
    <property type="term" value="F:heme binding"/>
    <property type="evidence" value="ECO:0007669"/>
    <property type="project" value="InterPro"/>
</dbReference>
<evidence type="ECO:0000256" key="3">
    <source>
        <dbReference type="ARBA" id="ARBA00022723"/>
    </source>
</evidence>
<dbReference type="AlphaFoldDB" id="A0A3B0ZLS5"/>
<keyword evidence="4" id="KW-0249">Electron transport</keyword>
<dbReference type="EMBL" id="UOFO01000143">
    <property type="protein sequence ID" value="VAW88342.1"/>
    <property type="molecule type" value="Genomic_DNA"/>
</dbReference>
<evidence type="ECO:0000256" key="5">
    <source>
        <dbReference type="ARBA" id="ARBA00023004"/>
    </source>
</evidence>